<proteinExistence type="predicted"/>
<gene>
    <name evidence="1" type="ORF">BSOLF_1701</name>
</gene>
<dbReference type="AlphaFoldDB" id="A0A2R6Y415"/>
<evidence type="ECO:0000313" key="1">
    <source>
        <dbReference type="EMBL" id="PTQ57385.1"/>
    </source>
</evidence>
<organism evidence="1 2">
    <name type="scientific">Candidatus Carbonibacillus altaicus</name>
    <dbReference type="NCBI Taxonomy" id="2163959"/>
    <lineage>
        <taxon>Bacteria</taxon>
        <taxon>Bacillati</taxon>
        <taxon>Bacillota</taxon>
        <taxon>Bacilli</taxon>
        <taxon>Bacillales</taxon>
        <taxon>Candidatus Carbonibacillus</taxon>
    </lineage>
</organism>
<name>A0A2R6Y415_9BACL</name>
<evidence type="ECO:0000313" key="2">
    <source>
        <dbReference type="Proteomes" id="UP000244338"/>
    </source>
</evidence>
<sequence>MIILKIEFEFSDDLIFNAQGELAVVGALLEDSHIFSELIVHAS</sequence>
<reference evidence="2" key="1">
    <citation type="journal article" date="2018" name="Sci. Rep.">
        <title>Lignite coal burning seam in the remote Altai Mountains harbors a hydrogen-driven thermophilic microbial community.</title>
        <authorList>
            <person name="Kadnikov V.V."/>
            <person name="Mardanov A.V."/>
            <person name="Ivasenko D.A."/>
            <person name="Antsiferov D.V."/>
            <person name="Beletsky A.V."/>
            <person name="Karnachuk O.V."/>
            <person name="Ravin N.V."/>
        </authorList>
    </citation>
    <scope>NUCLEOTIDE SEQUENCE [LARGE SCALE GENOMIC DNA]</scope>
</reference>
<protein>
    <submittedName>
        <fullName evidence="1">Uncharacterized protein</fullName>
    </submittedName>
</protein>
<dbReference type="Proteomes" id="UP000244338">
    <property type="component" value="Unassembled WGS sequence"/>
</dbReference>
<accession>A0A2R6Y415</accession>
<comment type="caution">
    <text evidence="1">The sequence shown here is derived from an EMBL/GenBank/DDBJ whole genome shotgun (WGS) entry which is preliminary data.</text>
</comment>
<dbReference type="EMBL" id="PEBX01000008">
    <property type="protein sequence ID" value="PTQ57385.1"/>
    <property type="molecule type" value="Genomic_DNA"/>
</dbReference>